<name>A0A238K605_9RHOB</name>
<dbReference type="InterPro" id="IPR005303">
    <property type="entry name" value="MOCOS_middle"/>
</dbReference>
<dbReference type="PROSITE" id="PS51340">
    <property type="entry name" value="MOSC"/>
    <property type="match status" value="1"/>
</dbReference>
<dbReference type="EMBL" id="FXYH01000003">
    <property type="protein sequence ID" value="SMX37897.1"/>
    <property type="molecule type" value="Genomic_DNA"/>
</dbReference>
<sequence length="247" mass="27621">MTQTLAEIWRFPIKSHGWEPLSFADLTTGKALPWDRVWAVAHEASKADGSAWAPCSQFSRGAKAPLLSAISAKLDETTGNVTLSHPERADLTFNPDTEGDQLIDWAGPFIPENRAQSSRVVRGQNFGFTDCNFQSITLGNTSSHRAVEQRIGHPLSIHRWRCNLWVDGMAPWEEFDWVGHQVQIGDAILEVVERTERCLATHNNPETGQRDDNILAALDTWGHRDFSVQTKVVKAGTIRQGDKVQRL</sequence>
<dbReference type="Gene3D" id="2.40.33.20">
    <property type="entry name" value="PK beta-barrel domain-like"/>
    <property type="match status" value="1"/>
</dbReference>
<dbReference type="GO" id="GO:0003824">
    <property type="term" value="F:catalytic activity"/>
    <property type="evidence" value="ECO:0007669"/>
    <property type="project" value="InterPro"/>
</dbReference>
<proteinExistence type="predicted"/>
<dbReference type="RefSeq" id="WP_097803734.1">
    <property type="nucleotide sequence ID" value="NZ_FXYH01000003.1"/>
</dbReference>
<dbReference type="Pfam" id="PF03473">
    <property type="entry name" value="MOSC"/>
    <property type="match status" value="1"/>
</dbReference>
<protein>
    <submittedName>
        <fullName evidence="2">MOSC domain protein</fullName>
    </submittedName>
</protein>
<feature type="domain" description="MOSC" evidence="1">
    <location>
        <begin position="81"/>
        <end position="247"/>
    </location>
</feature>
<keyword evidence="3" id="KW-1185">Reference proteome</keyword>
<evidence type="ECO:0000313" key="2">
    <source>
        <dbReference type="EMBL" id="SMX37897.1"/>
    </source>
</evidence>
<dbReference type="AlphaFoldDB" id="A0A238K605"/>
<dbReference type="SUPFAM" id="SSF50800">
    <property type="entry name" value="PK beta-barrel domain-like"/>
    <property type="match status" value="1"/>
</dbReference>
<dbReference type="Pfam" id="PF03476">
    <property type="entry name" value="MOSC_N"/>
    <property type="match status" value="1"/>
</dbReference>
<dbReference type="OrthoDB" id="581532at2"/>
<dbReference type="Proteomes" id="UP000220836">
    <property type="component" value="Unassembled WGS sequence"/>
</dbReference>
<evidence type="ECO:0000259" key="1">
    <source>
        <dbReference type="PROSITE" id="PS51340"/>
    </source>
</evidence>
<evidence type="ECO:0000313" key="3">
    <source>
        <dbReference type="Proteomes" id="UP000220836"/>
    </source>
</evidence>
<gene>
    <name evidence="2" type="ORF">PEV8663_01237</name>
</gene>
<dbReference type="InterPro" id="IPR011037">
    <property type="entry name" value="Pyrv_Knase-like_insert_dom_sf"/>
</dbReference>
<accession>A0A238K605</accession>
<dbReference type="GO" id="GO:0030170">
    <property type="term" value="F:pyridoxal phosphate binding"/>
    <property type="evidence" value="ECO:0007669"/>
    <property type="project" value="InterPro"/>
</dbReference>
<reference evidence="2 3" key="1">
    <citation type="submission" date="2017-05" db="EMBL/GenBank/DDBJ databases">
        <authorList>
            <person name="Song R."/>
            <person name="Chenine A.L."/>
            <person name="Ruprecht R.M."/>
        </authorList>
    </citation>
    <scope>NUCLEOTIDE SEQUENCE [LARGE SCALE GENOMIC DNA]</scope>
    <source>
        <strain evidence="2 3">CECT 8663</strain>
    </source>
</reference>
<dbReference type="InterPro" id="IPR005302">
    <property type="entry name" value="MoCF_Sase_C"/>
</dbReference>
<dbReference type="GO" id="GO:0030151">
    <property type="term" value="F:molybdenum ion binding"/>
    <property type="evidence" value="ECO:0007669"/>
    <property type="project" value="InterPro"/>
</dbReference>
<organism evidence="2 3">
    <name type="scientific">Pelagimonas varians</name>
    <dbReference type="NCBI Taxonomy" id="696760"/>
    <lineage>
        <taxon>Bacteria</taxon>
        <taxon>Pseudomonadati</taxon>
        <taxon>Pseudomonadota</taxon>
        <taxon>Alphaproteobacteria</taxon>
        <taxon>Rhodobacterales</taxon>
        <taxon>Roseobacteraceae</taxon>
        <taxon>Pelagimonas</taxon>
    </lineage>
</organism>